<name>A0ACB9WHI0_CHAAC</name>
<comment type="caution">
    <text evidence="1">The sequence shown here is derived from an EMBL/GenBank/DDBJ whole genome shotgun (WGS) entry which is preliminary data.</text>
</comment>
<dbReference type="Proteomes" id="UP001057452">
    <property type="component" value="Chromosome 22"/>
</dbReference>
<evidence type="ECO:0000313" key="2">
    <source>
        <dbReference type="Proteomes" id="UP001057452"/>
    </source>
</evidence>
<accession>A0ACB9WHI0</accession>
<proteinExistence type="predicted"/>
<keyword evidence="2" id="KW-1185">Reference proteome</keyword>
<organism evidence="1 2">
    <name type="scientific">Chaenocephalus aceratus</name>
    <name type="common">Blackfin icefish</name>
    <name type="synonym">Chaenichthys aceratus</name>
    <dbReference type="NCBI Taxonomy" id="36190"/>
    <lineage>
        <taxon>Eukaryota</taxon>
        <taxon>Metazoa</taxon>
        <taxon>Chordata</taxon>
        <taxon>Craniata</taxon>
        <taxon>Vertebrata</taxon>
        <taxon>Euteleostomi</taxon>
        <taxon>Actinopterygii</taxon>
        <taxon>Neopterygii</taxon>
        <taxon>Teleostei</taxon>
        <taxon>Neoteleostei</taxon>
        <taxon>Acanthomorphata</taxon>
        <taxon>Eupercaria</taxon>
        <taxon>Perciformes</taxon>
        <taxon>Notothenioidei</taxon>
        <taxon>Channichthyidae</taxon>
        <taxon>Chaenocephalus</taxon>
    </lineage>
</organism>
<feature type="non-terminal residue" evidence="1">
    <location>
        <position position="109"/>
    </location>
</feature>
<sequence length="109" mass="12271">STCQSQRDGCACARCVLMCTHQYAPTPQAGAKRACQPLIKTCIEGENRIFTVLGASQSKALEENRRYAHVRSIRHLSGETHAECWTTAANQVLTLRLIYGPQRYHFYQV</sequence>
<dbReference type="EMBL" id="CM043806">
    <property type="protein sequence ID" value="KAI4812641.1"/>
    <property type="molecule type" value="Genomic_DNA"/>
</dbReference>
<reference evidence="1" key="1">
    <citation type="submission" date="2022-05" db="EMBL/GenBank/DDBJ databases">
        <title>Chromosome-level genome of Chaenocephalus aceratus.</title>
        <authorList>
            <person name="Park H."/>
        </authorList>
    </citation>
    <scope>NUCLEOTIDE SEQUENCE</scope>
    <source>
        <strain evidence="1">KU_202001</strain>
    </source>
</reference>
<evidence type="ECO:0000313" key="1">
    <source>
        <dbReference type="EMBL" id="KAI4812641.1"/>
    </source>
</evidence>
<gene>
    <name evidence="1" type="ORF">KUCAC02_024011</name>
</gene>
<feature type="non-terminal residue" evidence="1">
    <location>
        <position position="1"/>
    </location>
</feature>
<protein>
    <submittedName>
        <fullName evidence="1">Uncharacterized protein</fullName>
    </submittedName>
</protein>